<protein>
    <submittedName>
        <fullName evidence="2">RL6</fullName>
    </submittedName>
</protein>
<dbReference type="OrthoDB" id="2436667at2759"/>
<dbReference type="GO" id="GO:0000027">
    <property type="term" value="P:ribosomal large subunit assembly"/>
    <property type="evidence" value="ECO:0007669"/>
    <property type="project" value="TreeGrafter"/>
</dbReference>
<accession>A0A1Y1S651</accession>
<dbReference type="PANTHER" id="PTHR10715">
    <property type="entry name" value="60S RIBOSOMAL PROTEIN L6"/>
    <property type="match status" value="1"/>
</dbReference>
<comment type="caution">
    <text evidence="2">The sequence shown here is derived from an EMBL/GenBank/DDBJ whole genome shotgun (WGS) entry which is preliminary data.</text>
</comment>
<proteinExistence type="inferred from homology"/>
<dbReference type="GO" id="GO:0022625">
    <property type="term" value="C:cytosolic large ribosomal subunit"/>
    <property type="evidence" value="ECO:0007669"/>
    <property type="project" value="TreeGrafter"/>
</dbReference>
<dbReference type="Gene3D" id="2.30.30.30">
    <property type="match status" value="1"/>
</dbReference>
<dbReference type="VEuPathDB" id="MicrosporidiaDB:ECANGB1_1383"/>
<sequence>MLKKATFTISNFIAENKFKLSDFTEAERIYMEKHGRKTRTTRKDLKKGDLVVVTEGEYAGKKCVFLEQTENNLAAVTGISAINGVGAFLIDELYLFKLSIQINASGLQVPKGLIETKRDADALGVSKIDTKIEQHLVKEVAKVEFLKGYISTPFQIDRNVEFYSQKY</sequence>
<comment type="similarity">
    <text evidence="1">Belongs to the eukaryotic ribosomal protein eL6 family.</text>
</comment>
<dbReference type="PANTHER" id="PTHR10715:SF0">
    <property type="entry name" value="LARGE RIBOSOMAL SUBUNIT PROTEIN EL6"/>
    <property type="match status" value="1"/>
</dbReference>
<dbReference type="GO" id="GO:0002181">
    <property type="term" value="P:cytoplasmic translation"/>
    <property type="evidence" value="ECO:0007669"/>
    <property type="project" value="TreeGrafter"/>
</dbReference>
<dbReference type="InterPro" id="IPR000915">
    <property type="entry name" value="60S_ribosomal_eL6"/>
</dbReference>
<keyword evidence="3" id="KW-1185">Reference proteome</keyword>
<evidence type="ECO:0000313" key="2">
    <source>
        <dbReference type="EMBL" id="ORD93901.1"/>
    </source>
</evidence>
<evidence type="ECO:0000313" key="3">
    <source>
        <dbReference type="Proteomes" id="UP000192639"/>
    </source>
</evidence>
<evidence type="ECO:0000256" key="1">
    <source>
        <dbReference type="ARBA" id="ARBA00010592"/>
    </source>
</evidence>
<dbReference type="Proteomes" id="UP000192639">
    <property type="component" value="Unassembled WGS sequence"/>
</dbReference>
<reference evidence="2 3" key="1">
    <citation type="journal article" date="2017" name="Environ. Microbiol.">
        <title>Decay of the glycolytic pathway and adaptation to intranuclear parasitism within Enterocytozoonidae microsporidia.</title>
        <authorList>
            <person name="Wiredu Boakye D."/>
            <person name="Jaroenlak P."/>
            <person name="Prachumwat A."/>
            <person name="Williams T.A."/>
            <person name="Bateman K.S."/>
            <person name="Itsathitphaisarn O."/>
            <person name="Sritunyalucksana K."/>
            <person name="Paszkiewicz K.H."/>
            <person name="Moore K.A."/>
            <person name="Stentiford G.D."/>
            <person name="Williams B.A."/>
        </authorList>
    </citation>
    <scope>NUCLEOTIDE SEQUENCE [LARGE SCALE GENOMIC DNA]</scope>
    <source>
        <strain evidence="2 3">GB1</strain>
    </source>
</reference>
<name>A0A1Y1S651_9MICR</name>
<dbReference type="InterPro" id="IPR014722">
    <property type="entry name" value="Rib_uL2_dom2"/>
</dbReference>
<dbReference type="EMBL" id="LWDP01000040">
    <property type="protein sequence ID" value="ORD93901.1"/>
    <property type="molecule type" value="Genomic_DNA"/>
</dbReference>
<dbReference type="GO" id="GO:0003735">
    <property type="term" value="F:structural constituent of ribosome"/>
    <property type="evidence" value="ECO:0007669"/>
    <property type="project" value="InterPro"/>
</dbReference>
<dbReference type="GO" id="GO:0003723">
    <property type="term" value="F:RNA binding"/>
    <property type="evidence" value="ECO:0007669"/>
    <property type="project" value="TreeGrafter"/>
</dbReference>
<dbReference type="AlphaFoldDB" id="A0A1Y1S651"/>
<organism evidence="2 3">
    <name type="scientific">Enterospora canceri</name>
    <dbReference type="NCBI Taxonomy" id="1081671"/>
    <lineage>
        <taxon>Eukaryota</taxon>
        <taxon>Fungi</taxon>
        <taxon>Fungi incertae sedis</taxon>
        <taxon>Microsporidia</taxon>
        <taxon>Enterocytozoonidae</taxon>
        <taxon>Enterospora</taxon>
    </lineage>
</organism>
<gene>
    <name evidence="2" type="primary">RL6</name>
    <name evidence="2" type="ORF">ECANGB1_1383</name>
</gene>
<dbReference type="InterPro" id="IPR008991">
    <property type="entry name" value="Translation_prot_SH3-like_sf"/>
</dbReference>
<dbReference type="SUPFAM" id="SSF50104">
    <property type="entry name" value="Translation proteins SH3-like domain"/>
    <property type="match status" value="1"/>
</dbReference>